<evidence type="ECO:0000256" key="1">
    <source>
        <dbReference type="ARBA" id="ARBA00022679"/>
    </source>
</evidence>
<dbReference type="InterPro" id="IPR044855">
    <property type="entry name" value="CoA-Trfase_III_dom3_sf"/>
</dbReference>
<proteinExistence type="predicted"/>
<dbReference type="AlphaFoldDB" id="A0AAC9TX85"/>
<accession>A0AAC9TX85</accession>
<dbReference type="InterPro" id="IPR003673">
    <property type="entry name" value="CoA-Trfase_fam_III"/>
</dbReference>
<evidence type="ECO:0000313" key="3">
    <source>
        <dbReference type="Proteomes" id="UP000198233"/>
    </source>
</evidence>
<dbReference type="KEGG" id="smav:CFF01_02710"/>
<evidence type="ECO:0000313" key="2">
    <source>
        <dbReference type="EMBL" id="ASJ95578.1"/>
    </source>
</evidence>
<dbReference type="Gene3D" id="3.40.50.10540">
    <property type="entry name" value="Crotonobetainyl-coa:carnitine coa-transferase, domain 1"/>
    <property type="match status" value="1"/>
</dbReference>
<dbReference type="Gene3D" id="3.30.1540.10">
    <property type="entry name" value="formyl-coa transferase, domain 3"/>
    <property type="match status" value="1"/>
</dbReference>
<dbReference type="InterPro" id="IPR050483">
    <property type="entry name" value="CoA-transferase_III_domain"/>
</dbReference>
<dbReference type="Pfam" id="PF02515">
    <property type="entry name" value="CoA_transf_3"/>
    <property type="match status" value="1"/>
</dbReference>
<protein>
    <submittedName>
        <fullName evidence="2">Carnitine dehydratase</fullName>
    </submittedName>
</protein>
<organism evidence="2 3">
    <name type="scientific">Shewanella marisflavi</name>
    <dbReference type="NCBI Taxonomy" id="260364"/>
    <lineage>
        <taxon>Bacteria</taxon>
        <taxon>Pseudomonadati</taxon>
        <taxon>Pseudomonadota</taxon>
        <taxon>Gammaproteobacteria</taxon>
        <taxon>Alteromonadales</taxon>
        <taxon>Shewanellaceae</taxon>
        <taxon>Shewanella</taxon>
    </lineage>
</organism>
<dbReference type="RefSeq" id="WP_088903773.1">
    <property type="nucleotide sequence ID" value="NZ_CP022272.1"/>
</dbReference>
<dbReference type="InterPro" id="IPR023606">
    <property type="entry name" value="CoA-Trfase_III_dom_1_sf"/>
</dbReference>
<sequence length="404" mass="43942">MAGILEGIRVIEVASMAAAPSATVMLADHGAEVIKIEPLAGDPWRYGHMVAGMPKSKIAYTTYTQNRTKKSVALDLKKPEAQAALLKLVATADVFLTNSPRNVQKHLKHTYEDIKAVNPEIVYAWINGFGLEGPDKDAPGFDMTAWYARTGIMEELRPKEASPVPLPVGTGDLNTATALFSAVMTGLFHKERTGKGSKVSTSLMNNGLWANSSMMQAALVGAPAMKKYHREEWPNPVTGGVFKTQDNRYVIIVELNPNNVDNLRDAFGADHLKGDERFATPEQRAVNHQALFDEMQAIVGQHDLAKVKARLKEFGVNFSVVQTTEECTRDEHMIANGCFPEVEGTDGIRTIDSPIQVEGNGINKVKPQNPPKVGEHTMSALTGLGYSEEEVQALVAAKAVGLPR</sequence>
<dbReference type="GO" id="GO:0008410">
    <property type="term" value="F:CoA-transferase activity"/>
    <property type="evidence" value="ECO:0007669"/>
    <property type="project" value="TreeGrafter"/>
</dbReference>
<gene>
    <name evidence="2" type="ORF">CFF01_02710</name>
</gene>
<dbReference type="EMBL" id="CP022272">
    <property type="protein sequence ID" value="ASJ95578.1"/>
    <property type="molecule type" value="Genomic_DNA"/>
</dbReference>
<dbReference type="PANTHER" id="PTHR48207">
    <property type="entry name" value="SUCCINATE--HYDROXYMETHYLGLUTARATE COA-TRANSFERASE"/>
    <property type="match status" value="1"/>
</dbReference>
<dbReference type="PANTHER" id="PTHR48207:SF3">
    <property type="entry name" value="SUCCINATE--HYDROXYMETHYLGLUTARATE COA-TRANSFERASE"/>
    <property type="match status" value="1"/>
</dbReference>
<keyword evidence="1" id="KW-0808">Transferase</keyword>
<dbReference type="Proteomes" id="UP000198233">
    <property type="component" value="Chromosome"/>
</dbReference>
<dbReference type="SUPFAM" id="SSF89796">
    <property type="entry name" value="CoA-transferase family III (CaiB/BaiF)"/>
    <property type="match status" value="1"/>
</dbReference>
<reference evidence="2 3" key="1">
    <citation type="submission" date="2017-06" db="EMBL/GenBank/DDBJ databases">
        <title>Complete genome sequence of Shewanella marisflavi EP1 associated with anaerobic 2,4-dinitrotoluene reduction and salt tolerance.</title>
        <authorList>
            <person name="Huang J."/>
        </authorList>
    </citation>
    <scope>NUCLEOTIDE SEQUENCE [LARGE SCALE GENOMIC DNA]</scope>
    <source>
        <strain evidence="2 3">EP1</strain>
    </source>
</reference>
<name>A0AAC9TX85_9GAMM</name>